<dbReference type="GO" id="GO:0046872">
    <property type="term" value="F:metal ion binding"/>
    <property type="evidence" value="ECO:0007669"/>
    <property type="project" value="UniProtKB-KW"/>
</dbReference>
<keyword evidence="5 11" id="KW-0812">Transmembrane</keyword>
<keyword evidence="7 11" id="KW-0472">Membrane</keyword>
<reference evidence="13 14" key="1">
    <citation type="journal article" date="2015" name="Genome Announc.">
        <title>Expanding the biotechnology potential of lactobacilli through comparative genomics of 213 strains and associated genera.</title>
        <authorList>
            <person name="Sun Z."/>
            <person name="Harris H.M."/>
            <person name="McCann A."/>
            <person name="Guo C."/>
            <person name="Argimon S."/>
            <person name="Zhang W."/>
            <person name="Yang X."/>
            <person name="Jeffery I.B."/>
            <person name="Cooney J.C."/>
            <person name="Kagawa T.F."/>
            <person name="Liu W."/>
            <person name="Song Y."/>
            <person name="Salvetti E."/>
            <person name="Wrobel A."/>
            <person name="Rasinkangas P."/>
            <person name="Parkhill J."/>
            <person name="Rea M.C."/>
            <person name="O'Sullivan O."/>
            <person name="Ritari J."/>
            <person name="Douillard F.P."/>
            <person name="Paul Ross R."/>
            <person name="Yang R."/>
            <person name="Briner A.E."/>
            <person name="Felis G.E."/>
            <person name="de Vos W.M."/>
            <person name="Barrangou R."/>
            <person name="Klaenhammer T.R."/>
            <person name="Caufield P.W."/>
            <person name="Cui Y."/>
            <person name="Zhang H."/>
            <person name="O'Toole P.W."/>
        </authorList>
    </citation>
    <scope>NUCLEOTIDE SEQUENCE [LARGE SCALE GENOMIC DNA]</scope>
    <source>
        <strain evidence="13 14">DSM 13238</strain>
    </source>
</reference>
<dbReference type="InterPro" id="IPR017850">
    <property type="entry name" value="Alkaline_phosphatase_core_sf"/>
</dbReference>
<evidence type="ECO:0000256" key="4">
    <source>
        <dbReference type="ARBA" id="ARBA00022475"/>
    </source>
</evidence>
<evidence type="ECO:0000256" key="3">
    <source>
        <dbReference type="ARBA" id="ARBA00009983"/>
    </source>
</evidence>
<evidence type="ECO:0000256" key="1">
    <source>
        <dbReference type="ARBA" id="ARBA00004651"/>
    </source>
</evidence>
<dbReference type="InterPro" id="IPR012160">
    <property type="entry name" value="LtaS-like"/>
</dbReference>
<comment type="subcellular location">
    <subcellularLocation>
        <location evidence="1">Cell membrane</location>
        <topology evidence="1">Multi-pass membrane protein</topology>
    </subcellularLocation>
</comment>
<feature type="transmembrane region" description="Helical" evidence="11">
    <location>
        <begin position="128"/>
        <end position="146"/>
    </location>
</feature>
<dbReference type="PANTHER" id="PTHR47371:SF3">
    <property type="entry name" value="PHOSPHOGLYCEROL TRANSFERASE I"/>
    <property type="match status" value="1"/>
</dbReference>
<comment type="pathway">
    <text evidence="2">Cell wall biogenesis; lipoteichoic acid biosynthesis.</text>
</comment>
<dbReference type="GO" id="GO:0005886">
    <property type="term" value="C:plasma membrane"/>
    <property type="evidence" value="ECO:0007669"/>
    <property type="project" value="UniProtKB-SubCell"/>
</dbReference>
<dbReference type="Gene3D" id="3.30.1120.170">
    <property type="match status" value="1"/>
</dbReference>
<evidence type="ECO:0000256" key="8">
    <source>
        <dbReference type="PIRSR" id="PIRSR005091-1"/>
    </source>
</evidence>
<dbReference type="PATRIC" id="fig|1122151.5.peg.2357"/>
<feature type="domain" description="Sulfatase N-terminal" evidence="12">
    <location>
        <begin position="250"/>
        <end position="556"/>
    </location>
</feature>
<dbReference type="PANTHER" id="PTHR47371">
    <property type="entry name" value="LIPOTEICHOIC ACID SYNTHASE"/>
    <property type="match status" value="1"/>
</dbReference>
<feature type="binding site" evidence="9">
    <location>
        <position position="423"/>
    </location>
    <ligand>
        <name>substrate</name>
    </ligand>
</feature>
<evidence type="ECO:0000256" key="7">
    <source>
        <dbReference type="ARBA" id="ARBA00023136"/>
    </source>
</evidence>
<sequence length="722" mass="81909">MKKIKSVLNTRLGFMTFLILCLWLKTIVTYYLDFSLGIENLLQHFFLIVNPFATLVLLMSVALYFNKGILSYIAMGIIYIADSIFIYSNVLYFRSFSDFISFNSITGVGKVAKGLGTTTLGVVQARDAIYLIDIVIIAFLFIFHFIKIDRRPFRKLNAVATTCLGLMLFSADLAGSEANRPQLLGRTFDHSYIVKYLGINAFLPYDSIRSAQNDQVRSTATESEMDKVLDYVHQNYAAPNPVYFGKANGKNIIIIHLESFEQFLIGLKVNGQEVTPFLNKLYHDKNTIAYDNFFNEVGSGRTSDAETMLESGLFGLPAGTSVFTKLGTENTFQAAPAILAQKKGYTSAVFHGNVGSFWDRNSVYKNMGYNYFFDKSYYDTKDPDTASLNTYGIKDKLLLSESAKYLEQMQQPFYTKFLTVTNHVRYQFSDEDNGDFKSTDLDDDEINQYFKTAHYLDKSIEEFFNYLNDTGLSKNSMIVLYGDHYGIDKNQKGESQHKELATGLFGQDPDTWSKFNETQYQRVPFMIHMNGLKGGIKHTYGGEIDVLPTILHLAGVNTSQYVQLGTDLLSKQHSSIVAFRNKSLITPKYTVYPNDSGSPTVYENKTGQEIPLKDNPRLAMQADKWLEDVSLKLKVSDNVNNKNLLRFYTPTGFTPVNPTNYSYQNQVQQLVKRRDELGVKSTSIYSRNGNKSTTNLYNTDALQLQDDRSPIDSWSYLGKKEK</sequence>
<feature type="binding site" evidence="10">
    <location>
        <position position="483"/>
    </location>
    <ligand>
        <name>Mn(2+)</name>
        <dbReference type="ChEBI" id="CHEBI:29035"/>
    </ligand>
</feature>
<comment type="caution">
    <text evidence="13">The sequence shown here is derived from an EMBL/GenBank/DDBJ whole genome shotgun (WGS) entry which is preliminary data.</text>
</comment>
<feature type="transmembrane region" description="Helical" evidence="11">
    <location>
        <begin position="12"/>
        <end position="32"/>
    </location>
</feature>
<dbReference type="Pfam" id="PF00884">
    <property type="entry name" value="Sulfatase"/>
    <property type="match status" value="1"/>
</dbReference>
<gene>
    <name evidence="13" type="ORF">FD33_GL002279</name>
</gene>
<dbReference type="CDD" id="cd16015">
    <property type="entry name" value="LTA_synthase"/>
    <property type="match status" value="1"/>
</dbReference>
<keyword evidence="4" id="KW-1003">Cell membrane</keyword>
<feature type="transmembrane region" description="Helical" evidence="11">
    <location>
        <begin position="158"/>
        <end position="176"/>
    </location>
</feature>
<feature type="binding site" evidence="10">
    <location>
        <position position="258"/>
    </location>
    <ligand>
        <name>Mn(2+)</name>
        <dbReference type="ChEBI" id="CHEBI:29035"/>
    </ligand>
</feature>
<evidence type="ECO:0000313" key="13">
    <source>
        <dbReference type="EMBL" id="KRL31137.1"/>
    </source>
</evidence>
<protein>
    <submittedName>
        <fullName evidence="13">Phosphoglycerol transferase</fullName>
    </submittedName>
</protein>
<evidence type="ECO:0000256" key="11">
    <source>
        <dbReference type="SAM" id="Phobius"/>
    </source>
</evidence>
<dbReference type="AlphaFoldDB" id="A0A0R1PFG1"/>
<dbReference type="EMBL" id="AZES01000061">
    <property type="protein sequence ID" value="KRL31137.1"/>
    <property type="molecule type" value="Genomic_DNA"/>
</dbReference>
<dbReference type="InterPro" id="IPR050448">
    <property type="entry name" value="OpgB/LTA_synthase_biosynth"/>
</dbReference>
<feature type="active site" evidence="8">
    <location>
        <position position="302"/>
    </location>
</feature>
<feature type="transmembrane region" description="Helical" evidence="11">
    <location>
        <begin position="72"/>
        <end position="93"/>
    </location>
</feature>
<proteinExistence type="inferred from homology"/>
<keyword evidence="13" id="KW-0808">Transferase</keyword>
<organism evidence="13 14">
    <name type="scientific">Companilactobacillus paralimentarius DSM 13238 = JCM 10415</name>
    <dbReference type="NCBI Taxonomy" id="1122151"/>
    <lineage>
        <taxon>Bacteria</taxon>
        <taxon>Bacillati</taxon>
        <taxon>Bacillota</taxon>
        <taxon>Bacilli</taxon>
        <taxon>Lactobacillales</taxon>
        <taxon>Lactobacillaceae</taxon>
        <taxon>Companilactobacillus</taxon>
    </lineage>
</organism>
<name>A0A0R1PFG1_9LACO</name>
<keyword evidence="9" id="KW-0464">Manganese</keyword>
<evidence type="ECO:0000256" key="6">
    <source>
        <dbReference type="ARBA" id="ARBA00022989"/>
    </source>
</evidence>
<dbReference type="OrthoDB" id="5901192at2"/>
<dbReference type="PIRSF" id="PIRSF005091">
    <property type="entry name" value="Mmb_sulf_HI1246"/>
    <property type="match status" value="1"/>
</dbReference>
<evidence type="ECO:0000256" key="5">
    <source>
        <dbReference type="ARBA" id="ARBA00022692"/>
    </source>
</evidence>
<keyword evidence="14" id="KW-1185">Reference proteome</keyword>
<dbReference type="Proteomes" id="UP000051908">
    <property type="component" value="Unassembled WGS sequence"/>
</dbReference>
<accession>A0A0R1PFG1</accession>
<dbReference type="RefSeq" id="WP_051564345.1">
    <property type="nucleotide sequence ID" value="NZ_AZES01000061.1"/>
</dbReference>
<evidence type="ECO:0000256" key="9">
    <source>
        <dbReference type="PIRSR" id="PIRSR005091-2"/>
    </source>
</evidence>
<feature type="transmembrane region" description="Helical" evidence="11">
    <location>
        <begin position="44"/>
        <end position="65"/>
    </location>
</feature>
<feature type="binding site" evidence="10">
    <location>
        <position position="302"/>
    </location>
    <ligand>
        <name>Mn(2+)</name>
        <dbReference type="ChEBI" id="CHEBI:29035"/>
    </ligand>
</feature>
<dbReference type="SUPFAM" id="SSF53649">
    <property type="entry name" value="Alkaline phosphatase-like"/>
    <property type="match status" value="1"/>
</dbReference>
<keyword evidence="6 11" id="KW-1133">Transmembrane helix</keyword>
<evidence type="ECO:0000313" key="14">
    <source>
        <dbReference type="Proteomes" id="UP000051908"/>
    </source>
</evidence>
<dbReference type="InterPro" id="IPR000917">
    <property type="entry name" value="Sulfatase_N"/>
</dbReference>
<dbReference type="Gene3D" id="3.40.720.10">
    <property type="entry name" value="Alkaline Phosphatase, subunit A"/>
    <property type="match status" value="1"/>
</dbReference>
<evidence type="ECO:0000256" key="10">
    <source>
        <dbReference type="PIRSR" id="PIRSR005091-3"/>
    </source>
</evidence>
<keyword evidence="9" id="KW-0479">Metal-binding</keyword>
<evidence type="ECO:0000256" key="2">
    <source>
        <dbReference type="ARBA" id="ARBA00004936"/>
    </source>
</evidence>
<dbReference type="GeneID" id="96667935"/>
<evidence type="ECO:0000259" key="12">
    <source>
        <dbReference type="Pfam" id="PF00884"/>
    </source>
</evidence>
<feature type="binding site" evidence="10">
    <location>
        <position position="484"/>
    </location>
    <ligand>
        <name>Mn(2+)</name>
        <dbReference type="ChEBI" id="CHEBI:29035"/>
    </ligand>
</feature>
<comment type="similarity">
    <text evidence="3">Belongs to the LTA synthase family.</text>
</comment>
<dbReference type="GO" id="GO:0016740">
    <property type="term" value="F:transferase activity"/>
    <property type="evidence" value="ECO:0007669"/>
    <property type="project" value="UniProtKB-KW"/>
</dbReference>